<evidence type="ECO:0000313" key="1">
    <source>
        <dbReference type="EMBL" id="MEX5719156.1"/>
    </source>
</evidence>
<accession>A0ABV3XEZ7</accession>
<dbReference type="Proteomes" id="UP001560045">
    <property type="component" value="Unassembled WGS sequence"/>
</dbReference>
<keyword evidence="2" id="KW-1185">Reference proteome</keyword>
<comment type="caution">
    <text evidence="1">The sequence shown here is derived from an EMBL/GenBank/DDBJ whole genome shotgun (WGS) entry which is preliminary data.</text>
</comment>
<gene>
    <name evidence="1" type="ORF">ABQ292_12375</name>
</gene>
<dbReference type="Gene3D" id="3.30.470.20">
    <property type="entry name" value="ATP-grasp fold, B domain"/>
    <property type="match status" value="1"/>
</dbReference>
<proteinExistence type="predicted"/>
<reference evidence="1 2" key="1">
    <citation type="submission" date="2024-06" db="EMBL/GenBank/DDBJ databases">
        <title>Draft genome sequence of Geodermatophilus badlandi, a novel member of the Geodermatophilaceae isolated from badland sedimentary rocks in the Red desert, Wyoming, USA.</title>
        <authorList>
            <person name="Ben Tekaya S."/>
            <person name="Nouioui I."/>
            <person name="Flores G.M."/>
            <person name="Shaal M.N."/>
            <person name="Bredoire F."/>
            <person name="Basile F."/>
            <person name="Van Diepen L."/>
            <person name="Ward N.L."/>
        </authorList>
    </citation>
    <scope>NUCLEOTIDE SEQUENCE [LARGE SCALE GENOMIC DNA]</scope>
    <source>
        <strain evidence="1 2">WL48A</strain>
    </source>
</reference>
<sequence>MQWVEWARNTPGVSTAYWAAYRLPFRLRYLRRRLADGGRAPAVAFAPERPHPLSVAAKVCSLAGARVVGPDQPHDLAVHFSLATHRPLPAELAADPGRVLNADCTDISKTAVEAAHQEAFGYGLAVDPTTSAGVCVEKSDANAEHDGRELRTPVPPARVRPGRVYQQVVANVTADGTEVEDLRVVVVGTRVPLVYRKHRPVSDRFSNDNSRAEVVPASSVLSDDETARLLHLCRLLGADTAELDVLRDRGDGRAYVVDLNPTPNGPPNHLPSAEARRALDVVTRAFTEEFLAPAHSFG</sequence>
<evidence type="ECO:0008006" key="3">
    <source>
        <dbReference type="Google" id="ProtNLM"/>
    </source>
</evidence>
<evidence type="ECO:0000313" key="2">
    <source>
        <dbReference type="Proteomes" id="UP001560045"/>
    </source>
</evidence>
<protein>
    <recommendedName>
        <fullName evidence="3">ATP-grasp domain-containing protein</fullName>
    </recommendedName>
</protein>
<dbReference type="RefSeq" id="WP_369206707.1">
    <property type="nucleotide sequence ID" value="NZ_JBFNXQ010000034.1"/>
</dbReference>
<dbReference type="EMBL" id="JBFNXQ010000034">
    <property type="protein sequence ID" value="MEX5719156.1"/>
    <property type="molecule type" value="Genomic_DNA"/>
</dbReference>
<dbReference type="SUPFAM" id="SSF56059">
    <property type="entry name" value="Glutathione synthetase ATP-binding domain-like"/>
    <property type="match status" value="1"/>
</dbReference>
<name>A0ABV3XEZ7_9ACTN</name>
<organism evidence="1 2">
    <name type="scientific">Geodermatophilus maliterrae</name>
    <dbReference type="NCBI Taxonomy" id="3162531"/>
    <lineage>
        <taxon>Bacteria</taxon>
        <taxon>Bacillati</taxon>
        <taxon>Actinomycetota</taxon>
        <taxon>Actinomycetes</taxon>
        <taxon>Geodermatophilales</taxon>
        <taxon>Geodermatophilaceae</taxon>
        <taxon>Geodermatophilus</taxon>
    </lineage>
</organism>